<name>A0A0D3C341_BRAOL</name>
<dbReference type="HOGENOM" id="CLU_2641554_0_0_1"/>
<evidence type="ECO:0000313" key="11">
    <source>
        <dbReference type="Proteomes" id="UP000032141"/>
    </source>
</evidence>
<keyword evidence="8" id="KW-0604">Photosystem II</keyword>
<keyword evidence="11" id="KW-1185">Reference proteome</keyword>
<evidence type="ECO:0000256" key="8">
    <source>
        <dbReference type="ARBA" id="ARBA00023276"/>
    </source>
</evidence>
<evidence type="ECO:0000256" key="1">
    <source>
        <dbReference type="ARBA" id="ARBA00004581"/>
    </source>
</evidence>
<keyword evidence="5" id="KW-0934">Plastid</keyword>
<keyword evidence="7" id="KW-0472">Membrane</keyword>
<dbReference type="EnsemblPlants" id="Bo4g173150.1">
    <property type="protein sequence ID" value="Bo4g173150.1"/>
    <property type="gene ID" value="Bo4g173150"/>
</dbReference>
<evidence type="ECO:0000256" key="3">
    <source>
        <dbReference type="ARBA" id="ARBA00022528"/>
    </source>
</evidence>
<reference evidence="10 11" key="1">
    <citation type="journal article" date="2014" name="Genome Biol.">
        <title>Transcriptome and methylome profiling reveals relics of genome dominance in the mesopolyploid Brassica oleracea.</title>
        <authorList>
            <person name="Parkin I.A."/>
            <person name="Koh C."/>
            <person name="Tang H."/>
            <person name="Robinson S.J."/>
            <person name="Kagale S."/>
            <person name="Clarke W.E."/>
            <person name="Town C.D."/>
            <person name="Nixon J."/>
            <person name="Krishnakumar V."/>
            <person name="Bidwell S.L."/>
            <person name="Denoeud F."/>
            <person name="Belcram H."/>
            <person name="Links M.G."/>
            <person name="Just J."/>
            <person name="Clarke C."/>
            <person name="Bender T."/>
            <person name="Huebert T."/>
            <person name="Mason A.S."/>
            <person name="Pires J.C."/>
            <person name="Barker G."/>
            <person name="Moore J."/>
            <person name="Walley P.G."/>
            <person name="Manoli S."/>
            <person name="Batley J."/>
            <person name="Edwards D."/>
            <person name="Nelson M.N."/>
            <person name="Wang X."/>
            <person name="Paterson A.H."/>
            <person name="King G."/>
            <person name="Bancroft I."/>
            <person name="Chalhoub B."/>
            <person name="Sharpe A.G."/>
        </authorList>
    </citation>
    <scope>NUCLEOTIDE SEQUENCE</scope>
    <source>
        <strain evidence="10 11">cv. TO1000</strain>
    </source>
</reference>
<keyword evidence="4" id="KW-0602">Photosynthesis</keyword>
<protein>
    <recommendedName>
        <fullName evidence="9">PSII 6.1 kDa protein</fullName>
    </recommendedName>
</protein>
<accession>A0A0D3C341</accession>
<evidence type="ECO:0000256" key="6">
    <source>
        <dbReference type="ARBA" id="ARBA00023078"/>
    </source>
</evidence>
<dbReference type="Gramene" id="Bo4g173150.1">
    <property type="protein sequence ID" value="Bo4g173150.1"/>
    <property type="gene ID" value="Bo4g173150"/>
</dbReference>
<dbReference type="GO" id="GO:0009535">
    <property type="term" value="C:chloroplast thylakoid membrane"/>
    <property type="evidence" value="ECO:0007669"/>
    <property type="project" value="UniProtKB-SubCell"/>
</dbReference>
<organism evidence="10 11">
    <name type="scientific">Brassica oleracea var. oleracea</name>
    <dbReference type="NCBI Taxonomy" id="109376"/>
    <lineage>
        <taxon>Eukaryota</taxon>
        <taxon>Viridiplantae</taxon>
        <taxon>Streptophyta</taxon>
        <taxon>Embryophyta</taxon>
        <taxon>Tracheophyta</taxon>
        <taxon>Spermatophyta</taxon>
        <taxon>Magnoliopsida</taxon>
        <taxon>eudicotyledons</taxon>
        <taxon>Gunneridae</taxon>
        <taxon>Pentapetalae</taxon>
        <taxon>rosids</taxon>
        <taxon>malvids</taxon>
        <taxon>Brassicales</taxon>
        <taxon>Brassicaceae</taxon>
        <taxon>Brassiceae</taxon>
        <taxon>Brassica</taxon>
    </lineage>
</organism>
<reference evidence="10" key="2">
    <citation type="submission" date="2015-03" db="UniProtKB">
        <authorList>
            <consortium name="EnsemblPlants"/>
        </authorList>
    </citation>
    <scope>IDENTIFICATION</scope>
</reference>
<comment type="subcellular location">
    <subcellularLocation>
        <location evidence="1">Plastid</location>
        <location evidence="1">Chloroplast thylakoid membrane</location>
        <topology evidence="1">Single-pass membrane protein</topology>
    </subcellularLocation>
</comment>
<sequence>MSLLTITKKIFDGNPPPRLEIPKASAPPVSVARPALHLKPTVSVSAPVLGLPPLNKRKGGVRFSMEPKQGNVSSVGG</sequence>
<evidence type="ECO:0000256" key="5">
    <source>
        <dbReference type="ARBA" id="ARBA00022640"/>
    </source>
</evidence>
<dbReference type="Pfam" id="PF07123">
    <property type="entry name" value="PsbW"/>
    <property type="match status" value="1"/>
</dbReference>
<evidence type="ECO:0000256" key="7">
    <source>
        <dbReference type="ARBA" id="ARBA00023136"/>
    </source>
</evidence>
<dbReference type="STRING" id="109376.A0A0D3C341"/>
<comment type="similarity">
    <text evidence="2">Belongs to the psbW family.</text>
</comment>
<keyword evidence="6" id="KW-0793">Thylakoid</keyword>
<proteinExistence type="inferred from homology"/>
<dbReference type="InterPro" id="IPR009806">
    <property type="entry name" value="PSII_PsbW_class2"/>
</dbReference>
<dbReference type="AlphaFoldDB" id="A0A0D3C341"/>
<evidence type="ECO:0000256" key="2">
    <source>
        <dbReference type="ARBA" id="ARBA00010395"/>
    </source>
</evidence>
<dbReference type="GO" id="GO:0009523">
    <property type="term" value="C:photosystem II"/>
    <property type="evidence" value="ECO:0007669"/>
    <property type="project" value="UniProtKB-KW"/>
</dbReference>
<dbReference type="GO" id="GO:0015979">
    <property type="term" value="P:photosynthesis"/>
    <property type="evidence" value="ECO:0007669"/>
    <property type="project" value="UniProtKB-KW"/>
</dbReference>
<evidence type="ECO:0000256" key="9">
    <source>
        <dbReference type="ARBA" id="ARBA00031756"/>
    </source>
</evidence>
<evidence type="ECO:0000256" key="4">
    <source>
        <dbReference type="ARBA" id="ARBA00022531"/>
    </source>
</evidence>
<keyword evidence="3" id="KW-0150">Chloroplast</keyword>
<dbReference type="Proteomes" id="UP000032141">
    <property type="component" value="Chromosome C4"/>
</dbReference>
<evidence type="ECO:0000313" key="10">
    <source>
        <dbReference type="EnsemblPlants" id="Bo4g173150.1"/>
    </source>
</evidence>